<feature type="compositionally biased region" description="Polar residues" evidence="1">
    <location>
        <begin position="75"/>
        <end position="84"/>
    </location>
</feature>
<evidence type="ECO:0000256" key="1">
    <source>
        <dbReference type="SAM" id="MobiDB-lite"/>
    </source>
</evidence>
<keyword evidence="3" id="KW-1185">Reference proteome</keyword>
<feature type="compositionally biased region" description="Basic and acidic residues" evidence="1">
    <location>
        <begin position="10"/>
        <end position="30"/>
    </location>
</feature>
<dbReference type="Proteomes" id="UP000027138">
    <property type="component" value="Unassembled WGS sequence"/>
</dbReference>
<reference evidence="2 3" key="1">
    <citation type="journal article" date="2014" name="PLoS ONE">
        <title>Global Analysis of Gene Expression Profiles in Physic Nut (Jatropha curcas L.) Seedlings Exposed to Salt Stress.</title>
        <authorList>
            <person name="Zhang L."/>
            <person name="Zhang C."/>
            <person name="Wu P."/>
            <person name="Chen Y."/>
            <person name="Li M."/>
            <person name="Jiang H."/>
            <person name="Wu G."/>
        </authorList>
    </citation>
    <scope>NUCLEOTIDE SEQUENCE [LARGE SCALE GENOMIC DNA]</scope>
    <source>
        <strain evidence="3">cv. GZQX0401</strain>
        <tissue evidence="2">Young leaves</tissue>
    </source>
</reference>
<feature type="region of interest" description="Disordered" evidence="1">
    <location>
        <begin position="1"/>
        <end position="50"/>
    </location>
</feature>
<feature type="compositionally biased region" description="Basic and acidic residues" evidence="1">
    <location>
        <begin position="38"/>
        <end position="50"/>
    </location>
</feature>
<name>A0A067JMP8_JATCU</name>
<accession>A0A067JMP8</accession>
<evidence type="ECO:0000313" key="2">
    <source>
        <dbReference type="EMBL" id="KDP25167.1"/>
    </source>
</evidence>
<gene>
    <name evidence="2" type="ORF">JCGZ_24185</name>
</gene>
<dbReference type="AlphaFoldDB" id="A0A067JMP8"/>
<protein>
    <submittedName>
        <fullName evidence="2">Uncharacterized protein</fullName>
    </submittedName>
</protein>
<evidence type="ECO:0000313" key="3">
    <source>
        <dbReference type="Proteomes" id="UP000027138"/>
    </source>
</evidence>
<organism evidence="2 3">
    <name type="scientific">Jatropha curcas</name>
    <name type="common">Barbados nut</name>
    <dbReference type="NCBI Taxonomy" id="180498"/>
    <lineage>
        <taxon>Eukaryota</taxon>
        <taxon>Viridiplantae</taxon>
        <taxon>Streptophyta</taxon>
        <taxon>Embryophyta</taxon>
        <taxon>Tracheophyta</taxon>
        <taxon>Spermatophyta</taxon>
        <taxon>Magnoliopsida</taxon>
        <taxon>eudicotyledons</taxon>
        <taxon>Gunneridae</taxon>
        <taxon>Pentapetalae</taxon>
        <taxon>rosids</taxon>
        <taxon>fabids</taxon>
        <taxon>Malpighiales</taxon>
        <taxon>Euphorbiaceae</taxon>
        <taxon>Crotonoideae</taxon>
        <taxon>Jatropheae</taxon>
        <taxon>Jatropha</taxon>
    </lineage>
</organism>
<feature type="region of interest" description="Disordered" evidence="1">
    <location>
        <begin position="69"/>
        <end position="165"/>
    </location>
</feature>
<dbReference type="EMBL" id="KK914994">
    <property type="protein sequence ID" value="KDP25167.1"/>
    <property type="molecule type" value="Genomic_DNA"/>
</dbReference>
<sequence length="165" mass="18506">MIKSNSADDVLAREAKSSAEAGWIDHKSETTARSLSRLPEERERERERETVVKLVEPVSPEVERRIEMSCLDRGTSATSHSTAGAGQKHSEARKRTLRRSRLVSPEIEEDANRKRRNRSSPVVVALIRNGMGRERQRRQGGTVAGRLHGDRKSGKERRGAVGKIM</sequence>
<proteinExistence type="predicted"/>
<feature type="compositionally biased region" description="Basic and acidic residues" evidence="1">
    <location>
        <begin position="147"/>
        <end position="159"/>
    </location>
</feature>